<name>A0ACC0HL96_9ERIC</name>
<sequence>MALKYHQGRYSASRAVVLAISLLVSTSLGNNSLSYFHCRTLMVPVTLIKCLQSIKEYAFVKSPYPVIVTLENHLTADLQAKVAEMVIETFGELLYYPALGCLEEFPSTEALKHRIILSTKPPKEYLESEGPIEKDSSTEAASGKKSPHLAAELDLDDRDDTDQDDKGSDGCEQKSCQLGARQYKHLITIHAGKPKNGLKEALRAGIGKIKHFSLSETALEKAAKSYGIDLVRLQSWPSFRAKELSFVSIYLGFSITGAIIREFFVL</sequence>
<dbReference type="Proteomes" id="UP001060215">
    <property type="component" value="Chromosome 4"/>
</dbReference>
<evidence type="ECO:0000313" key="1">
    <source>
        <dbReference type="EMBL" id="KAI8013672.1"/>
    </source>
</evidence>
<dbReference type="EMBL" id="CM045761">
    <property type="protein sequence ID" value="KAI8013672.1"/>
    <property type="molecule type" value="Genomic_DNA"/>
</dbReference>
<evidence type="ECO:0000313" key="2">
    <source>
        <dbReference type="Proteomes" id="UP001060215"/>
    </source>
</evidence>
<proteinExistence type="predicted"/>
<keyword evidence="2" id="KW-1185">Reference proteome</keyword>
<protein>
    <submittedName>
        <fullName evidence="1">Phosphoinositide phospholipase C 6</fullName>
    </submittedName>
</protein>
<organism evidence="1 2">
    <name type="scientific">Camellia lanceoleosa</name>
    <dbReference type="NCBI Taxonomy" id="1840588"/>
    <lineage>
        <taxon>Eukaryota</taxon>
        <taxon>Viridiplantae</taxon>
        <taxon>Streptophyta</taxon>
        <taxon>Embryophyta</taxon>
        <taxon>Tracheophyta</taxon>
        <taxon>Spermatophyta</taxon>
        <taxon>Magnoliopsida</taxon>
        <taxon>eudicotyledons</taxon>
        <taxon>Gunneridae</taxon>
        <taxon>Pentapetalae</taxon>
        <taxon>asterids</taxon>
        <taxon>Ericales</taxon>
        <taxon>Theaceae</taxon>
        <taxon>Camellia</taxon>
    </lineage>
</organism>
<reference evidence="1 2" key="1">
    <citation type="journal article" date="2022" name="Plant J.">
        <title>Chromosome-level genome of Camellia lanceoleosa provides a valuable resource for understanding genome evolution and self-incompatibility.</title>
        <authorList>
            <person name="Gong W."/>
            <person name="Xiao S."/>
            <person name="Wang L."/>
            <person name="Liao Z."/>
            <person name="Chang Y."/>
            <person name="Mo W."/>
            <person name="Hu G."/>
            <person name="Li W."/>
            <person name="Zhao G."/>
            <person name="Zhu H."/>
            <person name="Hu X."/>
            <person name="Ji K."/>
            <person name="Xiang X."/>
            <person name="Song Q."/>
            <person name="Yuan D."/>
            <person name="Jin S."/>
            <person name="Zhang L."/>
        </authorList>
    </citation>
    <scope>NUCLEOTIDE SEQUENCE [LARGE SCALE GENOMIC DNA]</scope>
    <source>
        <strain evidence="1">SQ_2022a</strain>
    </source>
</reference>
<comment type="caution">
    <text evidence="1">The sequence shown here is derived from an EMBL/GenBank/DDBJ whole genome shotgun (WGS) entry which is preliminary data.</text>
</comment>
<accession>A0ACC0HL96</accession>
<gene>
    <name evidence="1" type="ORF">LOK49_LG05G02247</name>
</gene>